<reference evidence="2" key="1">
    <citation type="submission" date="2021-05" db="EMBL/GenBank/DDBJ databases">
        <authorList>
            <person name="Alioto T."/>
            <person name="Alioto T."/>
            <person name="Gomez Garrido J."/>
        </authorList>
    </citation>
    <scope>NUCLEOTIDE SEQUENCE</scope>
</reference>
<sequence>MGMTATECNFFAVITFEQQNINKQNKKRGPKFAALITGSTFCSFPRKDLEEPACLRFQGHQEFDGEVERIRQPRRLYSVSEIAHNSAIIPVLNPNIHGGGGRDTWSRYRGNPAANGRARFTSAAGNGNSAGRR</sequence>
<evidence type="ECO:0000256" key="1">
    <source>
        <dbReference type="SAM" id="MobiDB-lite"/>
    </source>
</evidence>
<feature type="compositionally biased region" description="Polar residues" evidence="1">
    <location>
        <begin position="123"/>
        <end position="133"/>
    </location>
</feature>
<protein>
    <submittedName>
        <fullName evidence="2">(northern house mosquito) hypothetical protein</fullName>
    </submittedName>
</protein>
<proteinExistence type="predicted"/>
<dbReference type="EMBL" id="HBUE01047776">
    <property type="protein sequence ID" value="CAG6463325.1"/>
    <property type="molecule type" value="Transcribed_RNA"/>
</dbReference>
<dbReference type="AlphaFoldDB" id="A0A8D8AW66"/>
<feature type="region of interest" description="Disordered" evidence="1">
    <location>
        <begin position="112"/>
        <end position="133"/>
    </location>
</feature>
<accession>A0A8D8AW66</accession>
<organism evidence="2">
    <name type="scientific">Culex pipiens</name>
    <name type="common">House mosquito</name>
    <dbReference type="NCBI Taxonomy" id="7175"/>
    <lineage>
        <taxon>Eukaryota</taxon>
        <taxon>Metazoa</taxon>
        <taxon>Ecdysozoa</taxon>
        <taxon>Arthropoda</taxon>
        <taxon>Hexapoda</taxon>
        <taxon>Insecta</taxon>
        <taxon>Pterygota</taxon>
        <taxon>Neoptera</taxon>
        <taxon>Endopterygota</taxon>
        <taxon>Diptera</taxon>
        <taxon>Nematocera</taxon>
        <taxon>Culicoidea</taxon>
        <taxon>Culicidae</taxon>
        <taxon>Culicinae</taxon>
        <taxon>Culicini</taxon>
        <taxon>Culex</taxon>
        <taxon>Culex</taxon>
    </lineage>
</organism>
<dbReference type="EMBL" id="HBUE01047775">
    <property type="protein sequence ID" value="CAG6463324.1"/>
    <property type="molecule type" value="Transcribed_RNA"/>
</dbReference>
<name>A0A8D8AW66_CULPI</name>
<evidence type="ECO:0000313" key="2">
    <source>
        <dbReference type="EMBL" id="CAG6463325.1"/>
    </source>
</evidence>